<gene>
    <name evidence="3" type="ORF">COCON_G00202250</name>
</gene>
<dbReference type="Proteomes" id="UP001152803">
    <property type="component" value="Unassembled WGS sequence"/>
</dbReference>
<evidence type="ECO:0000256" key="2">
    <source>
        <dbReference type="SAM" id="SignalP"/>
    </source>
</evidence>
<dbReference type="AlphaFoldDB" id="A0A9Q1HPK7"/>
<dbReference type="OrthoDB" id="8959386at2759"/>
<feature type="non-terminal residue" evidence="3">
    <location>
        <position position="313"/>
    </location>
</feature>
<reference evidence="3" key="1">
    <citation type="journal article" date="2023" name="Science">
        <title>Genome structures resolve the early diversification of teleost fishes.</title>
        <authorList>
            <person name="Parey E."/>
            <person name="Louis A."/>
            <person name="Montfort J."/>
            <person name="Bouchez O."/>
            <person name="Roques C."/>
            <person name="Iampietro C."/>
            <person name="Lluch J."/>
            <person name="Castinel A."/>
            <person name="Donnadieu C."/>
            <person name="Desvignes T."/>
            <person name="Floi Bucao C."/>
            <person name="Jouanno E."/>
            <person name="Wen M."/>
            <person name="Mejri S."/>
            <person name="Dirks R."/>
            <person name="Jansen H."/>
            <person name="Henkel C."/>
            <person name="Chen W.J."/>
            <person name="Zahm M."/>
            <person name="Cabau C."/>
            <person name="Klopp C."/>
            <person name="Thompson A.W."/>
            <person name="Robinson-Rechavi M."/>
            <person name="Braasch I."/>
            <person name="Lecointre G."/>
            <person name="Bobe J."/>
            <person name="Postlethwait J.H."/>
            <person name="Berthelot C."/>
            <person name="Roest Crollius H."/>
            <person name="Guiguen Y."/>
        </authorList>
    </citation>
    <scope>NUCLEOTIDE SEQUENCE</scope>
    <source>
        <strain evidence="3">Concon-B</strain>
    </source>
</reference>
<proteinExistence type="predicted"/>
<feature type="chain" id="PRO_5040129879" evidence="2">
    <location>
        <begin position="17"/>
        <end position="313"/>
    </location>
</feature>
<feature type="signal peptide" evidence="2">
    <location>
        <begin position="1"/>
        <end position="16"/>
    </location>
</feature>
<feature type="region of interest" description="Disordered" evidence="1">
    <location>
        <begin position="147"/>
        <end position="202"/>
    </location>
</feature>
<dbReference type="EMBL" id="JAFJMO010000016">
    <property type="protein sequence ID" value="KAJ8253613.1"/>
    <property type="molecule type" value="Genomic_DNA"/>
</dbReference>
<feature type="compositionally biased region" description="Basic and acidic residues" evidence="1">
    <location>
        <begin position="149"/>
        <end position="159"/>
    </location>
</feature>
<accession>A0A9Q1HPK7</accession>
<feature type="region of interest" description="Disordered" evidence="1">
    <location>
        <begin position="28"/>
        <end position="120"/>
    </location>
</feature>
<evidence type="ECO:0000313" key="4">
    <source>
        <dbReference type="Proteomes" id="UP001152803"/>
    </source>
</evidence>
<organism evidence="3 4">
    <name type="scientific">Conger conger</name>
    <name type="common">Conger eel</name>
    <name type="synonym">Muraena conger</name>
    <dbReference type="NCBI Taxonomy" id="82655"/>
    <lineage>
        <taxon>Eukaryota</taxon>
        <taxon>Metazoa</taxon>
        <taxon>Chordata</taxon>
        <taxon>Craniata</taxon>
        <taxon>Vertebrata</taxon>
        <taxon>Euteleostomi</taxon>
        <taxon>Actinopterygii</taxon>
        <taxon>Neopterygii</taxon>
        <taxon>Teleostei</taxon>
        <taxon>Anguilliformes</taxon>
        <taxon>Congridae</taxon>
        <taxon>Conger</taxon>
    </lineage>
</organism>
<comment type="caution">
    <text evidence="3">The sequence shown here is derived from an EMBL/GenBank/DDBJ whole genome shotgun (WGS) entry which is preliminary data.</text>
</comment>
<sequence length="313" mass="34707">MHWLPLVAMVIASALPFPHSPIPRFVSAATEPGGDLDNNGNGISDRENSSGNVIVDASYSRSTTSTSLRTDNMDESEGLVDYSSQSNTVHNSLQKDYSSQSNTVHNSLQEDYSSQSNTVHNSLQEDYSQIGEVKEKTHVDYRTPSAINHVEHQSQDIQKHTTHSVKNDPCSNTQNISTEDRRPTQGQLGLPHLEDYSPQGNDRQVNDISLDYHTPEDYKSQKLVSGENNNFVDNGYPFNTGKGKKDQLTDISVRQNYIPYWDGTENKELSPVHRAPDEPYDDPEKQIEAETEGKEAAIEGGWAGLEVGGEGGW</sequence>
<name>A0A9Q1HPK7_CONCO</name>
<feature type="compositionally biased region" description="Low complexity" evidence="1">
    <location>
        <begin position="60"/>
        <end position="70"/>
    </location>
</feature>
<evidence type="ECO:0000313" key="3">
    <source>
        <dbReference type="EMBL" id="KAJ8253613.1"/>
    </source>
</evidence>
<keyword evidence="2" id="KW-0732">Signal</keyword>
<feature type="compositionally biased region" description="Polar residues" evidence="1">
    <location>
        <begin position="82"/>
        <end position="120"/>
    </location>
</feature>
<feature type="region of interest" description="Disordered" evidence="1">
    <location>
        <begin position="264"/>
        <end position="283"/>
    </location>
</feature>
<protein>
    <submittedName>
        <fullName evidence="3">Uncharacterized protein</fullName>
    </submittedName>
</protein>
<keyword evidence="4" id="KW-1185">Reference proteome</keyword>
<evidence type="ECO:0000256" key="1">
    <source>
        <dbReference type="SAM" id="MobiDB-lite"/>
    </source>
</evidence>